<dbReference type="EMBL" id="MFDD01000001">
    <property type="protein sequence ID" value="OGE41521.1"/>
    <property type="molecule type" value="Genomic_DNA"/>
</dbReference>
<evidence type="ECO:0000256" key="10">
    <source>
        <dbReference type="ARBA" id="ARBA00022960"/>
    </source>
</evidence>
<evidence type="ECO:0000256" key="1">
    <source>
        <dbReference type="ARBA" id="ARBA00004236"/>
    </source>
</evidence>
<comment type="catalytic activity">
    <reaction evidence="15">
        <text>Preferential cleavage: (Ac)2-L-Lys-D-Ala-|-D-Ala. Also transpeptidation of peptidyl-alanyl moieties that are N-acyl substituents of D-alanine.</text>
        <dbReference type="EC" id="3.4.16.4"/>
    </reaction>
</comment>
<comment type="subcellular location">
    <subcellularLocation>
        <location evidence="1">Cell membrane</location>
    </subcellularLocation>
</comment>
<evidence type="ECO:0000259" key="18">
    <source>
        <dbReference type="Pfam" id="PF00905"/>
    </source>
</evidence>
<dbReference type="Pfam" id="PF00905">
    <property type="entry name" value="Transpeptidase"/>
    <property type="match status" value="1"/>
</dbReference>
<evidence type="ECO:0000313" key="21">
    <source>
        <dbReference type="Proteomes" id="UP000177328"/>
    </source>
</evidence>
<keyword evidence="14" id="KW-0961">Cell wall biogenesis/degradation</keyword>
<dbReference type="InterPro" id="IPR023346">
    <property type="entry name" value="Lysozyme-like_dom_sf"/>
</dbReference>
<dbReference type="AlphaFoldDB" id="A0A1F5KLN5"/>
<evidence type="ECO:0000256" key="2">
    <source>
        <dbReference type="ARBA" id="ARBA00007090"/>
    </source>
</evidence>
<dbReference type="InterPro" id="IPR001264">
    <property type="entry name" value="Glyco_trans_51"/>
</dbReference>
<dbReference type="GO" id="GO:0008658">
    <property type="term" value="F:penicillin binding"/>
    <property type="evidence" value="ECO:0007669"/>
    <property type="project" value="InterPro"/>
</dbReference>
<keyword evidence="9" id="KW-0378">Hydrolase</keyword>
<dbReference type="Gene3D" id="3.40.710.10">
    <property type="entry name" value="DD-peptidase/beta-lactamase superfamily"/>
    <property type="match status" value="1"/>
</dbReference>
<keyword evidence="13" id="KW-0511">Multifunctional enzyme</keyword>
<evidence type="ECO:0000256" key="17">
    <source>
        <dbReference type="SAM" id="Phobius"/>
    </source>
</evidence>
<comment type="similarity">
    <text evidence="2">In the C-terminal section; belongs to the transpeptidase family.</text>
</comment>
<evidence type="ECO:0000256" key="6">
    <source>
        <dbReference type="ARBA" id="ARBA00022670"/>
    </source>
</evidence>
<keyword evidence="10" id="KW-0133">Cell shape</keyword>
<evidence type="ECO:0000256" key="5">
    <source>
        <dbReference type="ARBA" id="ARBA00022645"/>
    </source>
</evidence>
<dbReference type="GO" id="GO:0008955">
    <property type="term" value="F:peptidoglycan glycosyltransferase activity"/>
    <property type="evidence" value="ECO:0007669"/>
    <property type="project" value="UniProtKB-EC"/>
</dbReference>
<feature type="transmembrane region" description="Helical" evidence="17">
    <location>
        <begin position="94"/>
        <end position="116"/>
    </location>
</feature>
<evidence type="ECO:0000256" key="16">
    <source>
        <dbReference type="ARBA" id="ARBA00049902"/>
    </source>
</evidence>
<sequence>MWALVKIGQIEFTLLRWVWTGFKTIPIMIGLPFLYLAQGLVWLVSKVRGVKLEVTMPNPFAKKRGRPRTQPFLPFYISKVLRFLDFIFPKPLRIGVAVIVVSVLFFWYSYVLVLLVHDLPNPNRLREPINPLTNEFYDRNGKLLYRLYEGKNRQLIKLSDVSPDLLNATIAIEDKNFYSHPGIDLFGVGRALVSNLQHNSLQGGSTLTQQLVRNIFLTQDRTWKRKIQEVLLSFWTEQIFSKDDILAMYINEIPYGGVNIGVEAASETYLGKKAKDLELGEAAYLAGLTASPTAYSPYGPNPELGKKRQQDVLRRMVEDGYITEEQANAAAAEEIVIKPYRPSLLAPHFVMYVRSFLEEKYGARYLTQGGLRVITTLDLDTQTKVENIVSEEVAKIANLNVTNGAAMVTDPRSGQILAMVGSHDYYDPRGGNFNVAVALRQPGSSIKPITYAAAFKAGLGPGTIMLDTPTSFKDGVNVYAPVNYDGTFHGAVTIRTALGSSYNLPAVKALAIVGLPSMLQTARDMGITTFNDQDRYGLSLTLGAGEVRLIDMMTVYSTFSQMGVKHYPTPILKITDAQGNVLEDNTQGDAGIQVLNPGIAYMITDILKDNKARTPAFGPKSLLVLDGQDDVAVKTGTTDNKKDNWTFGYTANLTVGVWVGNNNGQPMDARLTSGVTGAAPIWNKIMLTLLPTRDKQAFIKPVEVLDGSVDGSRDLVLSNLEQRSVVSRQTKKDEKLNITFTDPFSTYTQDLPKAITP</sequence>
<evidence type="ECO:0000313" key="20">
    <source>
        <dbReference type="EMBL" id="OGE41521.1"/>
    </source>
</evidence>
<evidence type="ECO:0000259" key="19">
    <source>
        <dbReference type="Pfam" id="PF00912"/>
    </source>
</evidence>
<dbReference type="GO" id="GO:0008360">
    <property type="term" value="P:regulation of cell shape"/>
    <property type="evidence" value="ECO:0007669"/>
    <property type="project" value="UniProtKB-KW"/>
</dbReference>
<dbReference type="PANTHER" id="PTHR32282">
    <property type="entry name" value="BINDING PROTEIN TRANSPEPTIDASE, PUTATIVE-RELATED"/>
    <property type="match status" value="1"/>
</dbReference>
<dbReference type="Proteomes" id="UP000177328">
    <property type="component" value="Unassembled WGS sequence"/>
</dbReference>
<evidence type="ECO:0000256" key="3">
    <source>
        <dbReference type="ARBA" id="ARBA00007739"/>
    </source>
</evidence>
<dbReference type="GO" id="GO:0030288">
    <property type="term" value="C:outer membrane-bounded periplasmic space"/>
    <property type="evidence" value="ECO:0007669"/>
    <property type="project" value="TreeGrafter"/>
</dbReference>
<evidence type="ECO:0000256" key="11">
    <source>
        <dbReference type="ARBA" id="ARBA00022984"/>
    </source>
</evidence>
<dbReference type="GO" id="GO:0009252">
    <property type="term" value="P:peptidoglycan biosynthetic process"/>
    <property type="evidence" value="ECO:0007669"/>
    <property type="project" value="UniProtKB-KW"/>
</dbReference>
<dbReference type="GO" id="GO:0009002">
    <property type="term" value="F:serine-type D-Ala-D-Ala carboxypeptidase activity"/>
    <property type="evidence" value="ECO:0007669"/>
    <property type="project" value="UniProtKB-EC"/>
</dbReference>
<protein>
    <submittedName>
        <fullName evidence="20">Uncharacterized protein</fullName>
    </submittedName>
</protein>
<dbReference type="PANTHER" id="PTHR32282:SF11">
    <property type="entry name" value="PENICILLIN-BINDING PROTEIN 1B"/>
    <property type="match status" value="1"/>
</dbReference>
<keyword evidence="12 17" id="KW-0472">Membrane</keyword>
<comment type="similarity">
    <text evidence="3">In the N-terminal section; belongs to the glycosyltransferase 51 family.</text>
</comment>
<dbReference type="SUPFAM" id="SSF56601">
    <property type="entry name" value="beta-lactamase/transpeptidase-like"/>
    <property type="match status" value="1"/>
</dbReference>
<keyword evidence="11" id="KW-0573">Peptidoglycan synthesis</keyword>
<accession>A0A1F5KLN5</accession>
<feature type="transmembrane region" description="Helical" evidence="17">
    <location>
        <begin position="25"/>
        <end position="44"/>
    </location>
</feature>
<keyword evidence="5" id="KW-0121">Carboxypeptidase</keyword>
<comment type="catalytic activity">
    <reaction evidence="16">
        <text>[GlcNAc-(1-&gt;4)-Mur2Ac(oyl-L-Ala-gamma-D-Glu-L-Lys-D-Ala-D-Ala)](n)-di-trans,octa-cis-undecaprenyl diphosphate + beta-D-GlcNAc-(1-&gt;4)-Mur2Ac(oyl-L-Ala-gamma-D-Glu-L-Lys-D-Ala-D-Ala)-di-trans,octa-cis-undecaprenyl diphosphate = [GlcNAc-(1-&gt;4)-Mur2Ac(oyl-L-Ala-gamma-D-Glu-L-Lys-D-Ala-D-Ala)](n+1)-di-trans,octa-cis-undecaprenyl diphosphate + di-trans,octa-cis-undecaprenyl diphosphate + H(+)</text>
        <dbReference type="Rhea" id="RHEA:23708"/>
        <dbReference type="Rhea" id="RHEA-COMP:9602"/>
        <dbReference type="Rhea" id="RHEA-COMP:9603"/>
        <dbReference type="ChEBI" id="CHEBI:15378"/>
        <dbReference type="ChEBI" id="CHEBI:58405"/>
        <dbReference type="ChEBI" id="CHEBI:60033"/>
        <dbReference type="ChEBI" id="CHEBI:78435"/>
        <dbReference type="EC" id="2.4.99.28"/>
    </reaction>
</comment>
<dbReference type="GO" id="GO:0071555">
    <property type="term" value="P:cell wall organization"/>
    <property type="evidence" value="ECO:0007669"/>
    <property type="project" value="UniProtKB-KW"/>
</dbReference>
<dbReference type="GO" id="GO:0005886">
    <property type="term" value="C:plasma membrane"/>
    <property type="evidence" value="ECO:0007669"/>
    <property type="project" value="UniProtKB-SubCell"/>
</dbReference>
<keyword evidence="8" id="KW-0808">Transferase</keyword>
<name>A0A1F5KLN5_9BACT</name>
<gene>
    <name evidence="20" type="ORF">A3D25_00685</name>
</gene>
<reference evidence="20 21" key="1">
    <citation type="journal article" date="2016" name="Nat. Commun.">
        <title>Thousands of microbial genomes shed light on interconnected biogeochemical processes in an aquifer system.</title>
        <authorList>
            <person name="Anantharaman K."/>
            <person name="Brown C.T."/>
            <person name="Hug L.A."/>
            <person name="Sharon I."/>
            <person name="Castelle C.J."/>
            <person name="Probst A.J."/>
            <person name="Thomas B.C."/>
            <person name="Singh A."/>
            <person name="Wilkins M.J."/>
            <person name="Karaoz U."/>
            <person name="Brodie E.L."/>
            <person name="Williams K.H."/>
            <person name="Hubbard S.S."/>
            <person name="Banfield J.F."/>
        </authorList>
    </citation>
    <scope>NUCLEOTIDE SEQUENCE [LARGE SCALE GENOMIC DNA]</scope>
</reference>
<keyword evidence="4" id="KW-1003">Cell membrane</keyword>
<evidence type="ECO:0000256" key="9">
    <source>
        <dbReference type="ARBA" id="ARBA00022801"/>
    </source>
</evidence>
<keyword evidence="6" id="KW-0645">Protease</keyword>
<dbReference type="FunFam" id="1.10.3810.10:FF:000001">
    <property type="entry name" value="Penicillin-binding protein 1A"/>
    <property type="match status" value="1"/>
</dbReference>
<dbReference type="InterPro" id="IPR001460">
    <property type="entry name" value="PCN-bd_Tpept"/>
</dbReference>
<organism evidence="20 21">
    <name type="scientific">Candidatus Daviesbacteria bacterium RIFCSPHIGHO2_02_FULL_43_12</name>
    <dbReference type="NCBI Taxonomy" id="1797776"/>
    <lineage>
        <taxon>Bacteria</taxon>
        <taxon>Candidatus Daviesiibacteriota</taxon>
    </lineage>
</organism>
<dbReference type="InterPro" id="IPR050396">
    <property type="entry name" value="Glycosyltr_51/Transpeptidase"/>
</dbReference>
<dbReference type="GO" id="GO:0006508">
    <property type="term" value="P:proteolysis"/>
    <property type="evidence" value="ECO:0007669"/>
    <property type="project" value="UniProtKB-KW"/>
</dbReference>
<dbReference type="Gene3D" id="1.10.3810.10">
    <property type="entry name" value="Biosynthetic peptidoglycan transglycosylase-like"/>
    <property type="match status" value="1"/>
</dbReference>
<evidence type="ECO:0000256" key="12">
    <source>
        <dbReference type="ARBA" id="ARBA00023136"/>
    </source>
</evidence>
<feature type="domain" description="Penicillin-binding protein transpeptidase" evidence="18">
    <location>
        <begin position="404"/>
        <end position="686"/>
    </location>
</feature>
<dbReference type="InterPro" id="IPR012338">
    <property type="entry name" value="Beta-lactam/transpept-like"/>
</dbReference>
<dbReference type="SUPFAM" id="SSF53955">
    <property type="entry name" value="Lysozyme-like"/>
    <property type="match status" value="1"/>
</dbReference>
<evidence type="ECO:0000256" key="14">
    <source>
        <dbReference type="ARBA" id="ARBA00023316"/>
    </source>
</evidence>
<comment type="caution">
    <text evidence="20">The sequence shown here is derived from an EMBL/GenBank/DDBJ whole genome shotgun (WGS) entry which is preliminary data.</text>
</comment>
<feature type="domain" description="Glycosyl transferase family 51" evidence="19">
    <location>
        <begin position="141"/>
        <end position="316"/>
    </location>
</feature>
<evidence type="ECO:0000256" key="13">
    <source>
        <dbReference type="ARBA" id="ARBA00023268"/>
    </source>
</evidence>
<evidence type="ECO:0000256" key="7">
    <source>
        <dbReference type="ARBA" id="ARBA00022676"/>
    </source>
</evidence>
<keyword evidence="7" id="KW-0328">Glycosyltransferase</keyword>
<dbReference type="InterPro" id="IPR036950">
    <property type="entry name" value="PBP_transglycosylase"/>
</dbReference>
<proteinExistence type="inferred from homology"/>
<keyword evidence="17" id="KW-1133">Transmembrane helix</keyword>
<evidence type="ECO:0000256" key="8">
    <source>
        <dbReference type="ARBA" id="ARBA00022679"/>
    </source>
</evidence>
<keyword evidence="17" id="KW-0812">Transmembrane</keyword>
<evidence type="ECO:0000256" key="4">
    <source>
        <dbReference type="ARBA" id="ARBA00022475"/>
    </source>
</evidence>
<evidence type="ECO:0000256" key="15">
    <source>
        <dbReference type="ARBA" id="ARBA00034000"/>
    </source>
</evidence>
<dbReference type="Pfam" id="PF00912">
    <property type="entry name" value="Transgly"/>
    <property type="match status" value="1"/>
</dbReference>